<sequence length="33" mass="3873">MLNTSCKKQRIIDFPFGLSEFGLVKESMNRWPV</sequence>
<evidence type="ECO:0000313" key="1">
    <source>
        <dbReference type="EMBL" id="VDO12002.1"/>
    </source>
</evidence>
<gene>
    <name evidence="1" type="ORF">BTMF_LOCUS2197</name>
</gene>
<dbReference type="AlphaFoldDB" id="A0A0R3Q966"/>
<dbReference type="EMBL" id="UZAG01001750">
    <property type="protein sequence ID" value="VDO12002.1"/>
    <property type="molecule type" value="Genomic_DNA"/>
</dbReference>
<dbReference type="WBParaSite" id="BTMF_0000287401-mRNA-1">
    <property type="protein sequence ID" value="BTMF_0000287401-mRNA-1"/>
    <property type="gene ID" value="BTMF_0000287401"/>
</dbReference>
<proteinExistence type="predicted"/>
<organism evidence="3">
    <name type="scientific">Brugia timori</name>
    <dbReference type="NCBI Taxonomy" id="42155"/>
    <lineage>
        <taxon>Eukaryota</taxon>
        <taxon>Metazoa</taxon>
        <taxon>Ecdysozoa</taxon>
        <taxon>Nematoda</taxon>
        <taxon>Chromadorea</taxon>
        <taxon>Rhabditida</taxon>
        <taxon>Spirurina</taxon>
        <taxon>Spiruromorpha</taxon>
        <taxon>Filarioidea</taxon>
        <taxon>Onchocercidae</taxon>
        <taxon>Brugia</taxon>
    </lineage>
</organism>
<reference evidence="3" key="1">
    <citation type="submission" date="2017-02" db="UniProtKB">
        <authorList>
            <consortium name="WormBaseParasite"/>
        </authorList>
    </citation>
    <scope>IDENTIFICATION</scope>
</reference>
<keyword evidence="2" id="KW-1185">Reference proteome</keyword>
<protein>
    <submittedName>
        <fullName evidence="1 3">Uncharacterized protein</fullName>
    </submittedName>
</protein>
<evidence type="ECO:0000313" key="3">
    <source>
        <dbReference type="WBParaSite" id="BTMF_0000287401-mRNA-1"/>
    </source>
</evidence>
<accession>A0A0R3Q966</accession>
<evidence type="ECO:0000313" key="2">
    <source>
        <dbReference type="Proteomes" id="UP000280834"/>
    </source>
</evidence>
<dbReference type="Proteomes" id="UP000280834">
    <property type="component" value="Unassembled WGS sequence"/>
</dbReference>
<name>A0A0R3Q966_9BILA</name>
<reference evidence="1 2" key="2">
    <citation type="submission" date="2018-11" db="EMBL/GenBank/DDBJ databases">
        <authorList>
            <consortium name="Pathogen Informatics"/>
        </authorList>
    </citation>
    <scope>NUCLEOTIDE SEQUENCE [LARGE SCALE GENOMIC DNA]</scope>
</reference>